<feature type="compositionally biased region" description="Polar residues" evidence="1">
    <location>
        <begin position="285"/>
        <end position="309"/>
    </location>
</feature>
<name>A0A8J4T3H7_9TREM</name>
<organism evidence="3 4">
    <name type="scientific">Paragonimus heterotremus</name>
    <dbReference type="NCBI Taxonomy" id="100268"/>
    <lineage>
        <taxon>Eukaryota</taxon>
        <taxon>Metazoa</taxon>
        <taxon>Spiralia</taxon>
        <taxon>Lophotrochozoa</taxon>
        <taxon>Platyhelminthes</taxon>
        <taxon>Trematoda</taxon>
        <taxon>Digenea</taxon>
        <taxon>Plagiorchiida</taxon>
        <taxon>Troglotremata</taxon>
        <taxon>Troglotrematidae</taxon>
        <taxon>Paragonimus</taxon>
    </lineage>
</organism>
<feature type="compositionally biased region" description="Low complexity" evidence="1">
    <location>
        <begin position="229"/>
        <end position="238"/>
    </location>
</feature>
<protein>
    <submittedName>
        <fullName evidence="3">Uncharacterized protein</fullName>
    </submittedName>
</protein>
<evidence type="ECO:0000256" key="2">
    <source>
        <dbReference type="SAM" id="SignalP"/>
    </source>
</evidence>
<feature type="chain" id="PRO_5035203330" evidence="2">
    <location>
        <begin position="21"/>
        <end position="391"/>
    </location>
</feature>
<sequence>MSLITVTGLLLLSCLLQAKCAPVLIIQRQQQIATSGSGSANGGQNRMSIPTLQQDRMILPSSPTLTEVMLGLNPDIISQDMQQGASGSAAQTSVKPESIVLPQPAGQQSARSLPLLPSVDEPRSFSPSQSPNLSGTGPLPMPSNTPQAVSLPQSIDSSRPDSQPQSTNPLGPLPLPQSPNLSGTGPLPPSVNSQEQVLLPQSVNPSGSFSLIPPDNIPRSVPLSQPANSSERSSSPSSTTFQDPLPLPQSADMSAAGFVPPSAIPPRPPSIPQSTNWPRPVSLSPLVNSPTSFPLSRPASSPETGSPLLSANAARPFLLTQPSYEQGTPVQKPQPQKSQSSQQHAGFQWTLISASQTKPETDLQTGINDRMLYTKETTMSVTIPPKLDSSI</sequence>
<feature type="compositionally biased region" description="Polar residues" evidence="1">
    <location>
        <begin position="190"/>
        <end position="209"/>
    </location>
</feature>
<feature type="compositionally biased region" description="Polar residues" evidence="1">
    <location>
        <begin position="320"/>
        <end position="329"/>
    </location>
</feature>
<dbReference type="AlphaFoldDB" id="A0A8J4T3H7"/>
<evidence type="ECO:0000313" key="3">
    <source>
        <dbReference type="EMBL" id="KAF5403430.1"/>
    </source>
</evidence>
<evidence type="ECO:0000313" key="4">
    <source>
        <dbReference type="Proteomes" id="UP000748531"/>
    </source>
</evidence>
<comment type="caution">
    <text evidence="3">The sequence shown here is derived from an EMBL/GenBank/DDBJ whole genome shotgun (WGS) entry which is preliminary data.</text>
</comment>
<gene>
    <name evidence="3" type="ORF">PHET_03144</name>
</gene>
<feature type="compositionally biased region" description="Low complexity" evidence="1">
    <location>
        <begin position="331"/>
        <end position="343"/>
    </location>
</feature>
<feature type="compositionally biased region" description="Polar residues" evidence="1">
    <location>
        <begin position="125"/>
        <end position="135"/>
    </location>
</feature>
<dbReference type="Proteomes" id="UP000748531">
    <property type="component" value="Unassembled WGS sequence"/>
</dbReference>
<dbReference type="EMBL" id="LUCH01001228">
    <property type="protein sequence ID" value="KAF5403430.1"/>
    <property type="molecule type" value="Genomic_DNA"/>
</dbReference>
<feature type="compositionally biased region" description="Pro residues" evidence="1">
    <location>
        <begin position="262"/>
        <end position="271"/>
    </location>
</feature>
<keyword evidence="2" id="KW-0732">Signal</keyword>
<keyword evidence="4" id="KW-1185">Reference proteome</keyword>
<feature type="signal peptide" evidence="2">
    <location>
        <begin position="1"/>
        <end position="20"/>
    </location>
</feature>
<reference evidence="3" key="1">
    <citation type="submission" date="2019-05" db="EMBL/GenBank/DDBJ databases">
        <title>Annotation for the trematode Paragonimus heterotremus.</title>
        <authorList>
            <person name="Choi Y.-J."/>
        </authorList>
    </citation>
    <scope>NUCLEOTIDE SEQUENCE</scope>
    <source>
        <strain evidence="3">LC</strain>
    </source>
</reference>
<evidence type="ECO:0000256" key="1">
    <source>
        <dbReference type="SAM" id="MobiDB-lite"/>
    </source>
</evidence>
<proteinExistence type="predicted"/>
<accession>A0A8J4T3H7</accession>
<feature type="region of interest" description="Disordered" evidence="1">
    <location>
        <begin position="116"/>
        <end position="367"/>
    </location>
</feature>
<feature type="compositionally biased region" description="Polar residues" evidence="1">
    <location>
        <begin position="142"/>
        <end position="169"/>
    </location>
</feature>
<feature type="compositionally biased region" description="Polar residues" evidence="1">
    <location>
        <begin position="350"/>
        <end position="367"/>
    </location>
</feature>